<sequence length="103" mass="11639">MTQRVRVCSTKDVEEEDVYRFDHADRTFAIYHGPDGSFYATDGYCTHEKAHLAEGIVDEFEIECPLHFGAFDYRTGDPTVAPVCIALKTYPVEVADSDVFILI</sequence>
<dbReference type="SUPFAM" id="SSF50022">
    <property type="entry name" value="ISP domain"/>
    <property type="match status" value="1"/>
</dbReference>
<evidence type="ECO:0000313" key="6">
    <source>
        <dbReference type="EMBL" id="MCY0095132.1"/>
    </source>
</evidence>
<dbReference type="Proteomes" id="UP001081283">
    <property type="component" value="Unassembled WGS sequence"/>
</dbReference>
<proteinExistence type="predicted"/>
<dbReference type="PANTHER" id="PTHR21496">
    <property type="entry name" value="FERREDOXIN-RELATED"/>
    <property type="match status" value="1"/>
</dbReference>
<evidence type="ECO:0000256" key="2">
    <source>
        <dbReference type="ARBA" id="ARBA00022723"/>
    </source>
</evidence>
<keyword evidence="3" id="KW-0408">Iron</keyword>
<dbReference type="Pfam" id="PF00355">
    <property type="entry name" value="Rieske"/>
    <property type="match status" value="1"/>
</dbReference>
<feature type="domain" description="Rieske" evidence="5">
    <location>
        <begin position="5"/>
        <end position="101"/>
    </location>
</feature>
<dbReference type="Gene3D" id="2.102.10.10">
    <property type="entry name" value="Rieske [2Fe-2S] iron-sulphur domain"/>
    <property type="match status" value="1"/>
</dbReference>
<dbReference type="InterPro" id="IPR017941">
    <property type="entry name" value="Rieske_2Fe-2S"/>
</dbReference>
<evidence type="ECO:0000313" key="7">
    <source>
        <dbReference type="Proteomes" id="UP001081283"/>
    </source>
</evidence>
<accession>A0ABT3YHN6</accession>
<evidence type="ECO:0000259" key="5">
    <source>
        <dbReference type="PROSITE" id="PS51296"/>
    </source>
</evidence>
<name>A0ABT3YHN6_9HYPH</name>
<dbReference type="EMBL" id="JAOVZQ010000001">
    <property type="protein sequence ID" value="MCY0095132.1"/>
    <property type="molecule type" value="Genomic_DNA"/>
</dbReference>
<evidence type="ECO:0000256" key="4">
    <source>
        <dbReference type="ARBA" id="ARBA00023014"/>
    </source>
</evidence>
<keyword evidence="7" id="KW-1185">Reference proteome</keyword>
<reference evidence="6" key="1">
    <citation type="submission" date="2022-10" db="EMBL/GenBank/DDBJ databases">
        <title>Hoeflea sp. J2-29, isolated from marine algae.</title>
        <authorList>
            <person name="Kristyanto S."/>
            <person name="Kim J.M."/>
            <person name="Jeon C.O."/>
        </authorList>
    </citation>
    <scope>NUCLEOTIDE SEQUENCE</scope>
    <source>
        <strain evidence="6">J2-29</strain>
    </source>
</reference>
<dbReference type="RefSeq" id="WP_267613028.1">
    <property type="nucleotide sequence ID" value="NZ_JAOVZQ010000001.1"/>
</dbReference>
<dbReference type="InterPro" id="IPR012747">
    <property type="entry name" value="MocE_2FeS"/>
</dbReference>
<evidence type="ECO:0000256" key="1">
    <source>
        <dbReference type="ARBA" id="ARBA00022714"/>
    </source>
</evidence>
<dbReference type="PROSITE" id="PS51296">
    <property type="entry name" value="RIESKE"/>
    <property type="match status" value="1"/>
</dbReference>
<comment type="caution">
    <text evidence="6">The sequence shown here is derived from an EMBL/GenBank/DDBJ whole genome shotgun (WGS) entry which is preliminary data.</text>
</comment>
<dbReference type="NCBIfam" id="TIGR02377">
    <property type="entry name" value="MocE_fam_FeS"/>
    <property type="match status" value="1"/>
</dbReference>
<dbReference type="CDD" id="cd03528">
    <property type="entry name" value="Rieske_RO_ferredoxin"/>
    <property type="match status" value="1"/>
</dbReference>
<dbReference type="PANTHER" id="PTHR21496:SF23">
    <property type="entry name" value="3-PHENYLPROPIONATE_CINNAMIC ACID DIOXYGENASE FERREDOXIN SUBUNIT"/>
    <property type="match status" value="1"/>
</dbReference>
<organism evidence="6 7">
    <name type="scientific">Hoeflea ulvae</name>
    <dbReference type="NCBI Taxonomy" id="2983764"/>
    <lineage>
        <taxon>Bacteria</taxon>
        <taxon>Pseudomonadati</taxon>
        <taxon>Pseudomonadota</taxon>
        <taxon>Alphaproteobacteria</taxon>
        <taxon>Hyphomicrobiales</taxon>
        <taxon>Rhizobiaceae</taxon>
        <taxon>Hoeflea</taxon>
    </lineage>
</organism>
<gene>
    <name evidence="6" type="ORF">OEG82_14020</name>
</gene>
<keyword evidence="2" id="KW-0479">Metal-binding</keyword>
<dbReference type="InterPro" id="IPR036922">
    <property type="entry name" value="Rieske_2Fe-2S_sf"/>
</dbReference>
<evidence type="ECO:0000256" key="3">
    <source>
        <dbReference type="ARBA" id="ARBA00023004"/>
    </source>
</evidence>
<protein>
    <submittedName>
        <fullName evidence="6">MocE family 2Fe-2S type ferredoxin</fullName>
    </submittedName>
</protein>
<keyword evidence="4" id="KW-0411">Iron-sulfur</keyword>
<keyword evidence="1" id="KW-0001">2Fe-2S</keyword>